<dbReference type="AlphaFoldDB" id="M4RU03"/>
<dbReference type="EMBL" id="CP003837">
    <property type="protein sequence ID" value="AGH46138.1"/>
    <property type="molecule type" value="Genomic_DNA"/>
</dbReference>
<accession>M4RU03</accession>
<keyword evidence="2" id="KW-1185">Reference proteome</keyword>
<evidence type="ECO:0000313" key="1">
    <source>
        <dbReference type="EMBL" id="AGH46138.1"/>
    </source>
</evidence>
<dbReference type="KEGG" id="gps:C427_4033"/>
<dbReference type="Proteomes" id="UP000011864">
    <property type="component" value="Chromosome"/>
</dbReference>
<protein>
    <submittedName>
        <fullName evidence="1">Uncharacterized protein</fullName>
    </submittedName>
</protein>
<sequence>MEFFTWDVNPVLIEFFWIKNTLVRRPICDGYFSRFASHEMDIPTRKNQTRIT</sequence>
<proteinExistence type="predicted"/>
<name>M4RU03_9ALTE</name>
<dbReference type="HOGENOM" id="CLU_3082865_0_0_6"/>
<organism evidence="1 2">
    <name type="scientific">Paraglaciecola psychrophila 170</name>
    <dbReference type="NCBI Taxonomy" id="1129794"/>
    <lineage>
        <taxon>Bacteria</taxon>
        <taxon>Pseudomonadati</taxon>
        <taxon>Pseudomonadota</taxon>
        <taxon>Gammaproteobacteria</taxon>
        <taxon>Alteromonadales</taxon>
        <taxon>Alteromonadaceae</taxon>
        <taxon>Paraglaciecola</taxon>
    </lineage>
</organism>
<dbReference type="STRING" id="1129794.C427_4033"/>
<gene>
    <name evidence="1" type="ORF">C427_4033</name>
</gene>
<reference evidence="1 2" key="1">
    <citation type="journal article" date="2013" name="Genome Announc.">
        <title>Complete Genome Sequence of Glaciecola psychrophila Strain 170T.</title>
        <authorList>
            <person name="Yin J."/>
            <person name="Chen J."/>
            <person name="Liu G."/>
            <person name="Yu Y."/>
            <person name="Song L."/>
            <person name="Wang X."/>
            <person name="Qu X."/>
        </authorList>
    </citation>
    <scope>NUCLEOTIDE SEQUENCE [LARGE SCALE GENOMIC DNA]</scope>
    <source>
        <strain evidence="1 2">170</strain>
    </source>
</reference>
<evidence type="ECO:0000313" key="2">
    <source>
        <dbReference type="Proteomes" id="UP000011864"/>
    </source>
</evidence>